<feature type="transmembrane region" description="Helical" evidence="1">
    <location>
        <begin position="37"/>
        <end position="58"/>
    </location>
</feature>
<dbReference type="RefSeq" id="WP_091281936.1">
    <property type="nucleotide sequence ID" value="NZ_JABAPH010000055.1"/>
</dbReference>
<evidence type="ECO:0008006" key="4">
    <source>
        <dbReference type="Google" id="ProtNLM"/>
    </source>
</evidence>
<keyword evidence="1" id="KW-0812">Transmembrane</keyword>
<evidence type="ECO:0000313" key="2">
    <source>
        <dbReference type="EMBL" id="SDU81717.1"/>
    </source>
</evidence>
<gene>
    <name evidence="2" type="ORF">SAMN04489737_1586</name>
</gene>
<dbReference type="AlphaFoldDB" id="A0A1H2LL44"/>
<dbReference type="STRING" id="131112.SAMN04489737_1586"/>
<evidence type="ECO:0000313" key="3">
    <source>
        <dbReference type="Proteomes" id="UP000214355"/>
    </source>
</evidence>
<dbReference type="EMBL" id="LT629804">
    <property type="protein sequence ID" value="SDU81717.1"/>
    <property type="molecule type" value="Genomic_DNA"/>
</dbReference>
<evidence type="ECO:0000256" key="1">
    <source>
        <dbReference type="SAM" id="Phobius"/>
    </source>
</evidence>
<keyword evidence="1" id="KW-0472">Membrane</keyword>
<dbReference type="Proteomes" id="UP000214355">
    <property type="component" value="Chromosome I"/>
</dbReference>
<name>A0A1H2LL44_9ACTO</name>
<keyword evidence="1" id="KW-1133">Transmembrane helix</keyword>
<protein>
    <recommendedName>
        <fullName evidence="4">Cell division protein FtsL</fullName>
    </recommendedName>
</protein>
<organism evidence="2 3">
    <name type="scientific">Arcanobacterium phocae</name>
    <dbReference type="NCBI Taxonomy" id="131112"/>
    <lineage>
        <taxon>Bacteria</taxon>
        <taxon>Bacillati</taxon>
        <taxon>Actinomycetota</taxon>
        <taxon>Actinomycetes</taxon>
        <taxon>Actinomycetales</taxon>
        <taxon>Actinomycetaceae</taxon>
        <taxon>Arcanobacterium</taxon>
    </lineage>
</organism>
<sequence>MSASTQARKLNFAPSSRPIIEAPGLRVVPTPAAARGFVGTVVVCAVLFFGALATAFYLNTLMVAGAYELKDLSIERNEAAARVSTLTSEVIEVSSPSKLRQSAQLIGMVPAKSMFYIDAETGAIIGQPQGAK</sequence>
<reference evidence="3" key="1">
    <citation type="submission" date="2016-10" db="EMBL/GenBank/DDBJ databases">
        <authorList>
            <person name="Varghese N."/>
            <person name="Submissions S."/>
        </authorList>
    </citation>
    <scope>NUCLEOTIDE SEQUENCE [LARGE SCALE GENOMIC DNA]</scope>
    <source>
        <strain evidence="3">DSM 10002</strain>
    </source>
</reference>
<dbReference type="OrthoDB" id="3267558at2"/>
<keyword evidence="3" id="KW-1185">Reference proteome</keyword>
<proteinExistence type="predicted"/>
<dbReference type="GeneID" id="65345312"/>
<accession>A0A1H2LL44</accession>